<organism evidence="2 3">
    <name type="scientific">Candidatus Lloydbacteria bacterium RIFCSPHIGHO2_01_FULL_41_20</name>
    <dbReference type="NCBI Taxonomy" id="1798657"/>
    <lineage>
        <taxon>Bacteria</taxon>
        <taxon>Candidatus Lloydiibacteriota</taxon>
    </lineage>
</organism>
<gene>
    <name evidence="2" type="ORF">A2648_00845</name>
</gene>
<keyword evidence="1" id="KW-0812">Transmembrane</keyword>
<dbReference type="STRING" id="1798657.A2648_00845"/>
<dbReference type="AlphaFoldDB" id="A0A1G2CV73"/>
<name>A0A1G2CV73_9BACT</name>
<dbReference type="EMBL" id="MHLH01000003">
    <property type="protein sequence ID" value="OGZ04630.1"/>
    <property type="molecule type" value="Genomic_DNA"/>
</dbReference>
<sequence length="200" mass="22242">MDTLFSKKELLQMGWNKTKEYFWFLFGMLVLVLLVTGASNIHPIVTVIVGVFVSISIITTSLTIADGGTPSFKGLFSKYGNYKIFVNYIIASIATGVVVIVGLILLVIPGIYLAIRLQFYKFLIVDKGDIGPIESLKESWKMTKGYAWNLFLFLILIALLNILGVILFGVGLFVTIPISLLSYAILYRKLHARLIPTKTA</sequence>
<feature type="transmembrane region" description="Helical" evidence="1">
    <location>
        <begin position="44"/>
        <end position="65"/>
    </location>
</feature>
<comment type="caution">
    <text evidence="2">The sequence shown here is derived from an EMBL/GenBank/DDBJ whole genome shotgun (WGS) entry which is preliminary data.</text>
</comment>
<evidence type="ECO:0000313" key="3">
    <source>
        <dbReference type="Proteomes" id="UP000178841"/>
    </source>
</evidence>
<protein>
    <recommendedName>
        <fullName evidence="4">Glycerophosphoryl diester phosphodiesterase membrane domain-containing protein</fullName>
    </recommendedName>
</protein>
<evidence type="ECO:0000313" key="2">
    <source>
        <dbReference type="EMBL" id="OGZ04630.1"/>
    </source>
</evidence>
<proteinExistence type="predicted"/>
<dbReference type="Pfam" id="PF06161">
    <property type="entry name" value="DUF975"/>
    <property type="match status" value="1"/>
</dbReference>
<reference evidence="2 3" key="1">
    <citation type="journal article" date="2016" name="Nat. Commun.">
        <title>Thousands of microbial genomes shed light on interconnected biogeochemical processes in an aquifer system.</title>
        <authorList>
            <person name="Anantharaman K."/>
            <person name="Brown C.T."/>
            <person name="Hug L.A."/>
            <person name="Sharon I."/>
            <person name="Castelle C.J."/>
            <person name="Probst A.J."/>
            <person name="Thomas B.C."/>
            <person name="Singh A."/>
            <person name="Wilkins M.J."/>
            <person name="Karaoz U."/>
            <person name="Brodie E.L."/>
            <person name="Williams K.H."/>
            <person name="Hubbard S.S."/>
            <person name="Banfield J.F."/>
        </authorList>
    </citation>
    <scope>NUCLEOTIDE SEQUENCE [LARGE SCALE GENOMIC DNA]</scope>
</reference>
<feature type="transmembrane region" description="Helical" evidence="1">
    <location>
        <begin position="85"/>
        <end position="115"/>
    </location>
</feature>
<accession>A0A1G2CV73</accession>
<dbReference type="Proteomes" id="UP000178841">
    <property type="component" value="Unassembled WGS sequence"/>
</dbReference>
<evidence type="ECO:0000256" key="1">
    <source>
        <dbReference type="SAM" id="Phobius"/>
    </source>
</evidence>
<keyword evidence="1" id="KW-0472">Membrane</keyword>
<feature type="transmembrane region" description="Helical" evidence="1">
    <location>
        <begin position="150"/>
        <end position="183"/>
    </location>
</feature>
<dbReference type="InterPro" id="IPR010380">
    <property type="entry name" value="DUF975"/>
</dbReference>
<evidence type="ECO:0008006" key="4">
    <source>
        <dbReference type="Google" id="ProtNLM"/>
    </source>
</evidence>
<feature type="transmembrane region" description="Helical" evidence="1">
    <location>
        <begin position="21"/>
        <end position="38"/>
    </location>
</feature>
<dbReference type="PANTHER" id="PTHR40076:SF1">
    <property type="entry name" value="MEMBRANE PROTEIN"/>
    <property type="match status" value="1"/>
</dbReference>
<dbReference type="PANTHER" id="PTHR40076">
    <property type="entry name" value="MEMBRANE PROTEIN-RELATED"/>
    <property type="match status" value="1"/>
</dbReference>
<keyword evidence="1" id="KW-1133">Transmembrane helix</keyword>